<evidence type="ECO:0000313" key="15">
    <source>
        <dbReference type="Proteomes" id="UP001302274"/>
    </source>
</evidence>
<evidence type="ECO:0000256" key="7">
    <source>
        <dbReference type="ARBA" id="ARBA00023284"/>
    </source>
</evidence>
<reference evidence="14 15" key="1">
    <citation type="submission" date="2023-11" db="EMBL/GenBank/DDBJ databases">
        <title>A Novel Polar Bacteriovorax (B. antarcticus) Isolated from the Biocrust in Antarctica.</title>
        <authorList>
            <person name="Mun W."/>
            <person name="Choi S.Y."/>
            <person name="Mitchell R.J."/>
        </authorList>
    </citation>
    <scope>NUCLEOTIDE SEQUENCE [LARGE SCALE GENOMIC DNA]</scope>
    <source>
        <strain evidence="14 15">PP10</strain>
    </source>
</reference>
<dbReference type="InterPro" id="IPR013766">
    <property type="entry name" value="Thioredoxin_domain"/>
</dbReference>
<comment type="catalytic activity">
    <reaction evidence="11">
        <text>a hydroperoxide + [thioredoxin]-dithiol = an alcohol + [thioredoxin]-disulfide + H2O</text>
        <dbReference type="Rhea" id="RHEA:62620"/>
        <dbReference type="Rhea" id="RHEA-COMP:10698"/>
        <dbReference type="Rhea" id="RHEA-COMP:10700"/>
        <dbReference type="ChEBI" id="CHEBI:15377"/>
        <dbReference type="ChEBI" id="CHEBI:29950"/>
        <dbReference type="ChEBI" id="CHEBI:30879"/>
        <dbReference type="ChEBI" id="CHEBI:35924"/>
        <dbReference type="ChEBI" id="CHEBI:50058"/>
        <dbReference type="EC" id="1.11.1.24"/>
    </reaction>
</comment>
<dbReference type="PANTHER" id="PTHR42801">
    <property type="entry name" value="THIOREDOXIN-DEPENDENT PEROXIDE REDUCTASE"/>
    <property type="match status" value="1"/>
</dbReference>
<evidence type="ECO:0000256" key="1">
    <source>
        <dbReference type="ARBA" id="ARBA00003330"/>
    </source>
</evidence>
<keyword evidence="15" id="KW-1185">Reference proteome</keyword>
<evidence type="ECO:0000256" key="11">
    <source>
        <dbReference type="ARBA" id="ARBA00049091"/>
    </source>
</evidence>
<feature type="signal peptide" evidence="12">
    <location>
        <begin position="1"/>
        <end position="19"/>
    </location>
</feature>
<evidence type="ECO:0000256" key="5">
    <source>
        <dbReference type="ARBA" id="ARBA00023002"/>
    </source>
</evidence>
<dbReference type="PROSITE" id="PS51352">
    <property type="entry name" value="THIOREDOXIN_2"/>
    <property type="match status" value="1"/>
</dbReference>
<feature type="domain" description="Thioredoxin" evidence="13">
    <location>
        <begin position="22"/>
        <end position="169"/>
    </location>
</feature>
<proteinExistence type="inferred from homology"/>
<dbReference type="EMBL" id="JAYGJQ010000001">
    <property type="protein sequence ID" value="MEA9356225.1"/>
    <property type="molecule type" value="Genomic_DNA"/>
</dbReference>
<dbReference type="EC" id="1.11.1.24" evidence="2"/>
<dbReference type="GO" id="GO:0140824">
    <property type="term" value="F:thioredoxin-dependent peroxiredoxin activity"/>
    <property type="evidence" value="ECO:0007669"/>
    <property type="project" value="UniProtKB-EC"/>
</dbReference>
<dbReference type="Gene3D" id="3.40.30.10">
    <property type="entry name" value="Glutaredoxin"/>
    <property type="match status" value="1"/>
</dbReference>
<dbReference type="RefSeq" id="WP_323575911.1">
    <property type="nucleotide sequence ID" value="NZ_JAYGJQ010000001.1"/>
</dbReference>
<protein>
    <recommendedName>
        <fullName evidence="2">thioredoxin-dependent peroxiredoxin</fullName>
        <ecNumber evidence="2">1.11.1.24</ecNumber>
    </recommendedName>
    <alternativeName>
        <fullName evidence="8">Thioredoxin peroxidase</fullName>
    </alternativeName>
    <alternativeName>
        <fullName evidence="10">Thioredoxin-dependent peroxiredoxin Bcp</fullName>
    </alternativeName>
</protein>
<gene>
    <name evidence="14" type="ORF">SHI21_08430</name>
</gene>
<evidence type="ECO:0000259" key="13">
    <source>
        <dbReference type="PROSITE" id="PS51352"/>
    </source>
</evidence>
<evidence type="ECO:0000256" key="2">
    <source>
        <dbReference type="ARBA" id="ARBA00013017"/>
    </source>
</evidence>
<keyword evidence="4" id="KW-0049">Antioxidant</keyword>
<comment type="function">
    <text evidence="1">Thiol-specific peroxidase that catalyzes the reduction of hydrogen peroxide and organic hydroperoxides to water and alcohols, respectively. Plays a role in cell protection against oxidative stress by detoxifying peroxides and as sensor of hydrogen peroxide-mediated signaling events.</text>
</comment>
<evidence type="ECO:0000256" key="4">
    <source>
        <dbReference type="ARBA" id="ARBA00022862"/>
    </source>
</evidence>
<dbReference type="CDD" id="cd03017">
    <property type="entry name" value="PRX_BCP"/>
    <property type="match status" value="1"/>
</dbReference>
<dbReference type="InterPro" id="IPR050924">
    <property type="entry name" value="Peroxiredoxin_BCP/PrxQ"/>
</dbReference>
<keyword evidence="12" id="KW-0732">Signal</keyword>
<accession>A0ABU5VW26</accession>
<keyword evidence="3 14" id="KW-0575">Peroxidase</keyword>
<evidence type="ECO:0000256" key="3">
    <source>
        <dbReference type="ARBA" id="ARBA00022559"/>
    </source>
</evidence>
<evidence type="ECO:0000256" key="9">
    <source>
        <dbReference type="ARBA" id="ARBA00038489"/>
    </source>
</evidence>
<dbReference type="InterPro" id="IPR000866">
    <property type="entry name" value="AhpC/TSA"/>
</dbReference>
<evidence type="ECO:0000256" key="12">
    <source>
        <dbReference type="SAM" id="SignalP"/>
    </source>
</evidence>
<evidence type="ECO:0000256" key="6">
    <source>
        <dbReference type="ARBA" id="ARBA00023157"/>
    </source>
</evidence>
<dbReference type="InterPro" id="IPR036249">
    <property type="entry name" value="Thioredoxin-like_sf"/>
</dbReference>
<dbReference type="PANTHER" id="PTHR42801:SF4">
    <property type="entry name" value="AHPC_TSA FAMILY PROTEIN"/>
    <property type="match status" value="1"/>
</dbReference>
<dbReference type="Proteomes" id="UP001302274">
    <property type="component" value="Unassembled WGS sequence"/>
</dbReference>
<keyword evidence="6" id="KW-1015">Disulfide bond</keyword>
<evidence type="ECO:0000313" key="14">
    <source>
        <dbReference type="EMBL" id="MEA9356225.1"/>
    </source>
</evidence>
<keyword evidence="7" id="KW-0676">Redox-active center</keyword>
<name>A0ABU5VW26_9BACT</name>
<comment type="similarity">
    <text evidence="9">Belongs to the peroxiredoxin family. BCP/PrxQ subfamily.</text>
</comment>
<dbReference type="SUPFAM" id="SSF52833">
    <property type="entry name" value="Thioredoxin-like"/>
    <property type="match status" value="1"/>
</dbReference>
<sequence>MKILKLIPLFLLISLSAFGSELRVGDPAKPFKLQTQEGKPFDLMSRKGMWTVLYFFPKAETPGCTKQACSFRDNIKKIRVLKAEVFGISTNSVKDQADFAKAHALNFTLLADEKGEVTTDYGSKLPLLNMSKRWTFIIGPDLTILDIAKDVDPITDAERVATKISELQKK</sequence>
<evidence type="ECO:0000256" key="8">
    <source>
        <dbReference type="ARBA" id="ARBA00032824"/>
    </source>
</evidence>
<evidence type="ECO:0000256" key="10">
    <source>
        <dbReference type="ARBA" id="ARBA00042639"/>
    </source>
</evidence>
<organism evidence="14 15">
    <name type="scientific">Bacteriovorax antarcticus</name>
    <dbReference type="NCBI Taxonomy" id="3088717"/>
    <lineage>
        <taxon>Bacteria</taxon>
        <taxon>Pseudomonadati</taxon>
        <taxon>Bdellovibrionota</taxon>
        <taxon>Bacteriovoracia</taxon>
        <taxon>Bacteriovoracales</taxon>
        <taxon>Bacteriovoracaceae</taxon>
        <taxon>Bacteriovorax</taxon>
    </lineage>
</organism>
<keyword evidence="5 14" id="KW-0560">Oxidoreductase</keyword>
<comment type="caution">
    <text evidence="14">The sequence shown here is derived from an EMBL/GenBank/DDBJ whole genome shotgun (WGS) entry which is preliminary data.</text>
</comment>
<dbReference type="Pfam" id="PF00578">
    <property type="entry name" value="AhpC-TSA"/>
    <property type="match status" value="1"/>
</dbReference>
<feature type="chain" id="PRO_5046747578" description="thioredoxin-dependent peroxiredoxin" evidence="12">
    <location>
        <begin position="20"/>
        <end position="170"/>
    </location>
</feature>